<accession>A0A4Y7RX85</accession>
<dbReference type="InterPro" id="IPR001119">
    <property type="entry name" value="SLH_dom"/>
</dbReference>
<dbReference type="PROSITE" id="PS51892">
    <property type="entry name" value="SUBTILASE"/>
    <property type="match status" value="1"/>
</dbReference>
<dbReference type="RefSeq" id="WP_134211933.1">
    <property type="nucleotide sequence ID" value="NZ_QFFZ01000001.1"/>
</dbReference>
<name>A0A4Y7RX85_9FIRM</name>
<comment type="caution">
    <text evidence="7">The sequence shown here is derived from an EMBL/GenBank/DDBJ whole genome shotgun (WGS) entry which is preliminary data.</text>
</comment>
<feature type="domain" description="SLH" evidence="6">
    <location>
        <begin position="1103"/>
        <end position="1166"/>
    </location>
</feature>
<evidence type="ECO:0000256" key="3">
    <source>
        <dbReference type="ARBA" id="ARBA00022801"/>
    </source>
</evidence>
<feature type="active site" description="Charge relay system" evidence="5">
    <location>
        <position position="148"/>
    </location>
</feature>
<organism evidence="7 8">
    <name type="scientific">Pelotomaculum propionicicum</name>
    <dbReference type="NCBI Taxonomy" id="258475"/>
    <lineage>
        <taxon>Bacteria</taxon>
        <taxon>Bacillati</taxon>
        <taxon>Bacillota</taxon>
        <taxon>Clostridia</taxon>
        <taxon>Eubacteriales</taxon>
        <taxon>Desulfotomaculaceae</taxon>
        <taxon>Pelotomaculum</taxon>
    </lineage>
</organism>
<dbReference type="InterPro" id="IPR015500">
    <property type="entry name" value="Peptidase_S8_subtilisin-rel"/>
</dbReference>
<dbReference type="Gene3D" id="2.60.120.380">
    <property type="match status" value="1"/>
</dbReference>
<sequence length="1231" mass="129775">MWFFNRPFGIKTFLKILAALAGFLFLFLFSSSVSYPLPPGLGSFQGADANVPIAQEAIPEQPFTYPVSFLNDRARDITGAAAVNAPGFIVPGGLTGEGQIVAIADSGLDIGSTDDIHPDLKSRPGKMPKIVLLKSWAGRDVPDDPDGHGTHMAATIAGTGAASDGKFKGVAPGASIYFQAILNKDGDIGLPGNLYDLFWPAYSAGARIHVDAWGGGPDTYLKPAAQVDEFVRNHPDFLVIFGAGNSGPSSATLTSEANSKNALAVGASILPRPAFVPGANNTSAAADLSSRGPAGDGRIKPELLVPASAVISAKSRLVEGNLQGFPDYTQMQGTSMAAAVAGGSSAIVREYLKKYMNLATPSAALVKSALINGARSAQGGPSKEGFGIIDLAGTLIALKEGSIHLADEWAGVTQGNEVVYTLHVSDSNAPLKATLAWTDPPVEPGSGRTLVNDLDLIVKTPDGRVYYGNHFLGQNTPDRTNNVEQVYLPAPVPGDYTVRVAGAAVQQNTVRAGTTVAQDFALAWGQTPVESMMTRGDNRSISLANGSSFSPADVPVVNLIDDSIAPSDAEHFFPGAEVFRAPDRAYIITRLWRAAGVKVLKTAAGFVFTEINLAVRLGGYNLAPDEGGVLLNNYAADPDKIPPGVEVSAVINPREQNIRQVRASYIKKEGVVLAVDAEEEEKTLTLAGDEGTYRVSPTAVYSYEDTYTSAETADAPFGTGALEELKDVLPGMPVSLQLAPSSGDIQYLTVKRNVALGTVYKTVASTGEIILENGDSYKIFPGAMVKRDRETCSFEAVKPGDHVSAALLPDTGEVIGLVAFSKVLYGRVIDFSSKNRTVYLLDDNGRYHSFGLPGSAVIYRWGVRATANTIAVGGRVRVVTDPAGQEVWRLDLAETLFDKSALLKYNGAGGVIATSQGVQYRLSGSTRFYKNGCPALPEDLLPGEQLELEYTAAPFPAGNVLFTVNCRSAAPPPALLTSIVTLEGRLVLTGRTGTNTKVYIWRGDARQAAPVDESGRFNFTLPLGGEGEYNLFVEALNRQTGGITGRQISIAAKKDKDETVRSALKETIEQAGKSYLPDAPLARAEAAAVLARLLNWPALSDSPLPFSDINDIPAPFRSAVAEARARGIFKGYSGGLFLPLAGLSRAEAAVVFASVLRELGLDVKTSSSLPYTDAAVIPAWAASAVAETAAAGIFQARWNGAFAPGDSINAAEMAAALKGLLEYCETEYAGK</sequence>
<evidence type="ECO:0000256" key="2">
    <source>
        <dbReference type="ARBA" id="ARBA00022737"/>
    </source>
</evidence>
<dbReference type="Pfam" id="PF00082">
    <property type="entry name" value="Peptidase_S8"/>
    <property type="match status" value="1"/>
</dbReference>
<dbReference type="EMBL" id="QFFZ01000001">
    <property type="protein sequence ID" value="TEB13615.1"/>
    <property type="molecule type" value="Genomic_DNA"/>
</dbReference>
<dbReference type="SUPFAM" id="SSF52743">
    <property type="entry name" value="Subtilisin-like"/>
    <property type="match status" value="1"/>
</dbReference>
<dbReference type="EC" id="3.4.21.-" evidence="7"/>
<dbReference type="Gene3D" id="3.40.50.200">
    <property type="entry name" value="Peptidase S8/S53 domain"/>
    <property type="match status" value="1"/>
</dbReference>
<dbReference type="PANTHER" id="PTHR43399:SF5">
    <property type="entry name" value="PEPTIDASE S8 FAMILY WITH PROTEASE-ASSOCIATED DOMAIN"/>
    <property type="match status" value="1"/>
</dbReference>
<evidence type="ECO:0000313" key="8">
    <source>
        <dbReference type="Proteomes" id="UP000297597"/>
    </source>
</evidence>
<dbReference type="OrthoDB" id="900053at2"/>
<dbReference type="CDD" id="cd04842">
    <property type="entry name" value="Peptidases_S8_Kp43_protease"/>
    <property type="match status" value="1"/>
</dbReference>
<feature type="active site" description="Charge relay system" evidence="5">
    <location>
        <position position="105"/>
    </location>
</feature>
<dbReference type="GO" id="GO:0006508">
    <property type="term" value="P:proteolysis"/>
    <property type="evidence" value="ECO:0007669"/>
    <property type="project" value="UniProtKB-KW"/>
</dbReference>
<dbReference type="InterPro" id="IPR051048">
    <property type="entry name" value="Peptidase_S8/S53_subtilisin"/>
</dbReference>
<dbReference type="Pfam" id="PF00395">
    <property type="entry name" value="SLH"/>
    <property type="match status" value="2"/>
</dbReference>
<evidence type="ECO:0000313" key="7">
    <source>
        <dbReference type="EMBL" id="TEB13615.1"/>
    </source>
</evidence>
<dbReference type="InterPro" id="IPR017313">
    <property type="entry name" value="Moth2364"/>
</dbReference>
<dbReference type="PRINTS" id="PR00723">
    <property type="entry name" value="SUBTILISIN"/>
</dbReference>
<dbReference type="SUPFAM" id="SSF49785">
    <property type="entry name" value="Galactose-binding domain-like"/>
    <property type="match status" value="1"/>
</dbReference>
<evidence type="ECO:0000256" key="4">
    <source>
        <dbReference type="ARBA" id="ARBA00022825"/>
    </source>
</evidence>
<gene>
    <name evidence="7" type="primary">aprX_1</name>
    <name evidence="7" type="ORF">Pmgp_00015</name>
</gene>
<dbReference type="InterPro" id="IPR008979">
    <property type="entry name" value="Galactose-bd-like_sf"/>
</dbReference>
<dbReference type="InterPro" id="IPR034058">
    <property type="entry name" value="TagA/B/C/D_pept_dom"/>
</dbReference>
<evidence type="ECO:0000259" key="6">
    <source>
        <dbReference type="PROSITE" id="PS51272"/>
    </source>
</evidence>
<keyword evidence="3 5" id="KW-0378">Hydrolase</keyword>
<reference evidence="7 8" key="1">
    <citation type="journal article" date="2018" name="Environ. Microbiol.">
        <title>Novel energy conservation strategies and behaviour of Pelotomaculum schinkii driving syntrophic propionate catabolism.</title>
        <authorList>
            <person name="Hidalgo-Ahumada C.A.P."/>
            <person name="Nobu M.K."/>
            <person name="Narihiro T."/>
            <person name="Tamaki H."/>
            <person name="Liu W.T."/>
            <person name="Kamagata Y."/>
            <person name="Stams A.J.M."/>
            <person name="Imachi H."/>
            <person name="Sousa D.Z."/>
        </authorList>
    </citation>
    <scope>NUCLEOTIDE SEQUENCE [LARGE SCALE GENOMIC DNA]</scope>
    <source>
        <strain evidence="7 8">MGP</strain>
    </source>
</reference>
<proteinExistence type="inferred from homology"/>
<protein>
    <submittedName>
        <fullName evidence="7">Serine protease AprX</fullName>
        <ecNumber evidence="7">3.4.21.-</ecNumber>
    </submittedName>
</protein>
<evidence type="ECO:0000256" key="1">
    <source>
        <dbReference type="ARBA" id="ARBA00022670"/>
    </source>
</evidence>
<keyword evidence="2" id="KW-0677">Repeat</keyword>
<dbReference type="AlphaFoldDB" id="A0A4Y7RX85"/>
<dbReference type="Proteomes" id="UP000297597">
    <property type="component" value="Unassembled WGS sequence"/>
</dbReference>
<keyword evidence="1 5" id="KW-0645">Protease</keyword>
<dbReference type="GO" id="GO:0004252">
    <property type="term" value="F:serine-type endopeptidase activity"/>
    <property type="evidence" value="ECO:0007669"/>
    <property type="project" value="UniProtKB-UniRule"/>
</dbReference>
<dbReference type="InterPro" id="IPR000209">
    <property type="entry name" value="Peptidase_S8/S53_dom"/>
</dbReference>
<dbReference type="PROSITE" id="PS51272">
    <property type="entry name" value="SLH"/>
    <property type="match status" value="2"/>
</dbReference>
<dbReference type="InterPro" id="IPR036852">
    <property type="entry name" value="Peptidase_S8/S53_dom_sf"/>
</dbReference>
<feature type="active site" description="Charge relay system" evidence="5">
    <location>
        <position position="335"/>
    </location>
</feature>
<comment type="similarity">
    <text evidence="5">Belongs to the peptidase S8 family.</text>
</comment>
<keyword evidence="4 5" id="KW-0720">Serine protease</keyword>
<dbReference type="PIRSF" id="PIRSF037899">
    <property type="entry name" value="Subtilisin_rel_Moth_2364"/>
    <property type="match status" value="1"/>
</dbReference>
<keyword evidence="8" id="KW-1185">Reference proteome</keyword>
<evidence type="ECO:0000256" key="5">
    <source>
        <dbReference type="PROSITE-ProRule" id="PRU01240"/>
    </source>
</evidence>
<feature type="domain" description="SLH" evidence="6">
    <location>
        <begin position="1168"/>
        <end position="1231"/>
    </location>
</feature>
<dbReference type="PANTHER" id="PTHR43399">
    <property type="entry name" value="SUBTILISIN-RELATED"/>
    <property type="match status" value="1"/>
</dbReference>